<reference evidence="6 7" key="1">
    <citation type="submission" date="2024-01" db="EMBL/GenBank/DDBJ databases">
        <title>Complete genome of Cladobotryum mycophilum ATHUM6906.</title>
        <authorList>
            <person name="Christinaki A.C."/>
            <person name="Myridakis A.I."/>
            <person name="Kouvelis V.N."/>
        </authorList>
    </citation>
    <scope>NUCLEOTIDE SEQUENCE [LARGE SCALE GENOMIC DNA]</scope>
    <source>
        <strain evidence="6 7">ATHUM6906</strain>
    </source>
</reference>
<comment type="similarity">
    <text evidence="2 4">Belongs to the terpene synthase family.</text>
</comment>
<evidence type="ECO:0000256" key="1">
    <source>
        <dbReference type="ARBA" id="ARBA00001946"/>
    </source>
</evidence>
<evidence type="ECO:0000313" key="7">
    <source>
        <dbReference type="Proteomes" id="UP001338125"/>
    </source>
</evidence>
<feature type="region of interest" description="Disordered" evidence="5">
    <location>
        <begin position="268"/>
        <end position="287"/>
    </location>
</feature>
<evidence type="ECO:0000313" key="6">
    <source>
        <dbReference type="EMBL" id="KAK5990593.1"/>
    </source>
</evidence>
<protein>
    <recommendedName>
        <fullName evidence="4">Terpene synthase</fullName>
        <ecNumber evidence="4">4.2.3.-</ecNumber>
    </recommendedName>
</protein>
<feature type="compositionally biased region" description="Basic and acidic residues" evidence="5">
    <location>
        <begin position="277"/>
        <end position="287"/>
    </location>
</feature>
<evidence type="ECO:0000256" key="4">
    <source>
        <dbReference type="RuleBase" id="RU366034"/>
    </source>
</evidence>
<comment type="cofactor">
    <cofactor evidence="1 4">
        <name>Mg(2+)</name>
        <dbReference type="ChEBI" id="CHEBI:18420"/>
    </cofactor>
</comment>
<dbReference type="InterPro" id="IPR034686">
    <property type="entry name" value="Terpene_cyclase-like_2"/>
</dbReference>
<dbReference type="SUPFAM" id="SSF48576">
    <property type="entry name" value="Terpenoid synthases"/>
    <property type="match status" value="1"/>
</dbReference>
<dbReference type="EMBL" id="JAVFKD010000014">
    <property type="protein sequence ID" value="KAK5990593.1"/>
    <property type="molecule type" value="Genomic_DNA"/>
</dbReference>
<comment type="caution">
    <text evidence="6">The sequence shown here is derived from an EMBL/GenBank/DDBJ whole genome shotgun (WGS) entry which is preliminary data.</text>
</comment>
<evidence type="ECO:0000256" key="5">
    <source>
        <dbReference type="SAM" id="MobiDB-lite"/>
    </source>
</evidence>
<keyword evidence="3 4" id="KW-0460">Magnesium</keyword>
<sequence>MPSPSQDTIISALRGQTLRIPDLTSLFRSWPPARLNRNHPLLVPLVNEAILKIAARQPLIESRLRDDIALLACLMYPAAERPRVDVLVLFMVWIVCWDDTVDASEGDLAGDFEGAERWRGRTLGVVGAALGLVPLPEGELDPLSEILLDCGREFAQTSSLAGREMLFEQLGKYIRACARIDAPYEAYMSLRKGTIGGDAFCALVPYALPNQASNQDIPSSIVDSPQAGVLADQVNILLALVNDALSLKKELRTGCVINAVAALFVEEEEEEEEEEKGEGKGKGKRQGEKTLDKVVDQVVCKLGEAVRTFDAAAAELVATHSNNAELQSLMQSFVDGHRAIVTGLLEFTLKSPRYNLAQLLRKDGSLEIVL</sequence>
<keyword evidence="7" id="KW-1185">Reference proteome</keyword>
<dbReference type="Proteomes" id="UP001338125">
    <property type="component" value="Unassembled WGS sequence"/>
</dbReference>
<keyword evidence="4" id="KW-0456">Lyase</keyword>
<dbReference type="PANTHER" id="PTHR35201:SF4">
    <property type="entry name" value="BETA-PINACENE SYNTHASE-RELATED"/>
    <property type="match status" value="1"/>
</dbReference>
<accession>A0ABR0SEH7</accession>
<name>A0ABR0SEH7_9HYPO</name>
<dbReference type="Gene3D" id="1.10.600.10">
    <property type="entry name" value="Farnesyl Diphosphate Synthase"/>
    <property type="match status" value="1"/>
</dbReference>
<dbReference type="Pfam" id="PF19086">
    <property type="entry name" value="Terpene_syn_C_2"/>
    <property type="match status" value="1"/>
</dbReference>
<dbReference type="InterPro" id="IPR008949">
    <property type="entry name" value="Isoprenoid_synthase_dom_sf"/>
</dbReference>
<evidence type="ECO:0000256" key="3">
    <source>
        <dbReference type="ARBA" id="ARBA00022842"/>
    </source>
</evidence>
<gene>
    <name evidence="6" type="ORF">PT974_08862</name>
</gene>
<dbReference type="PANTHER" id="PTHR35201">
    <property type="entry name" value="TERPENE SYNTHASE"/>
    <property type="match status" value="1"/>
</dbReference>
<keyword evidence="4" id="KW-0479">Metal-binding</keyword>
<organism evidence="6 7">
    <name type="scientific">Cladobotryum mycophilum</name>
    <dbReference type="NCBI Taxonomy" id="491253"/>
    <lineage>
        <taxon>Eukaryota</taxon>
        <taxon>Fungi</taxon>
        <taxon>Dikarya</taxon>
        <taxon>Ascomycota</taxon>
        <taxon>Pezizomycotina</taxon>
        <taxon>Sordariomycetes</taxon>
        <taxon>Hypocreomycetidae</taxon>
        <taxon>Hypocreales</taxon>
        <taxon>Hypocreaceae</taxon>
        <taxon>Cladobotryum</taxon>
    </lineage>
</organism>
<evidence type="ECO:0000256" key="2">
    <source>
        <dbReference type="ARBA" id="ARBA00006333"/>
    </source>
</evidence>
<proteinExistence type="inferred from homology"/>
<dbReference type="EC" id="4.2.3.-" evidence="4"/>